<dbReference type="InterPro" id="IPR019734">
    <property type="entry name" value="TPR_rpt"/>
</dbReference>
<feature type="transmembrane region" description="Helical" evidence="6">
    <location>
        <begin position="298"/>
        <end position="319"/>
    </location>
</feature>
<feature type="transmembrane region" description="Helical" evidence="6">
    <location>
        <begin position="440"/>
        <end position="458"/>
    </location>
</feature>
<feature type="transmembrane region" description="Helical" evidence="6">
    <location>
        <begin position="184"/>
        <end position="205"/>
    </location>
</feature>
<evidence type="ECO:0000256" key="4">
    <source>
        <dbReference type="PROSITE-ProRule" id="PRU00339"/>
    </source>
</evidence>
<gene>
    <name evidence="8" type="ORF">ENI34_04245</name>
</gene>
<dbReference type="Gene3D" id="3.40.50.150">
    <property type="entry name" value="Vaccinia Virus protein VP39"/>
    <property type="match status" value="1"/>
</dbReference>
<evidence type="ECO:0000313" key="9">
    <source>
        <dbReference type="Proteomes" id="UP000885826"/>
    </source>
</evidence>
<protein>
    <recommendedName>
        <fullName evidence="7">PABS domain-containing protein</fullName>
    </recommendedName>
</protein>
<dbReference type="PANTHER" id="PTHR11558:SF11">
    <property type="entry name" value="SPERMIDINE SYNTHASE"/>
    <property type="match status" value="1"/>
</dbReference>
<dbReference type="Proteomes" id="UP000885826">
    <property type="component" value="Unassembled WGS sequence"/>
</dbReference>
<dbReference type="GO" id="GO:0004766">
    <property type="term" value="F:spermidine synthase activity"/>
    <property type="evidence" value="ECO:0007669"/>
    <property type="project" value="TreeGrafter"/>
</dbReference>
<dbReference type="SUPFAM" id="SSF103473">
    <property type="entry name" value="MFS general substrate transporter"/>
    <property type="match status" value="1"/>
</dbReference>
<evidence type="ECO:0000256" key="1">
    <source>
        <dbReference type="ARBA" id="ARBA00007867"/>
    </source>
</evidence>
<feature type="transmembrane region" description="Helical" evidence="6">
    <location>
        <begin position="226"/>
        <end position="253"/>
    </location>
</feature>
<feature type="transmembrane region" description="Helical" evidence="6">
    <location>
        <begin position="121"/>
        <end position="145"/>
    </location>
</feature>
<proteinExistence type="inferred from homology"/>
<feature type="transmembrane region" description="Helical" evidence="6">
    <location>
        <begin position="339"/>
        <end position="370"/>
    </location>
</feature>
<dbReference type="Gene3D" id="1.20.1250.20">
    <property type="entry name" value="MFS general substrate transporter like domains"/>
    <property type="match status" value="1"/>
</dbReference>
<feature type="transmembrane region" description="Helical" evidence="6">
    <location>
        <begin position="32"/>
        <end position="63"/>
    </location>
</feature>
<evidence type="ECO:0000256" key="2">
    <source>
        <dbReference type="ARBA" id="ARBA00022679"/>
    </source>
</evidence>
<dbReference type="GO" id="GO:0005829">
    <property type="term" value="C:cytosol"/>
    <property type="evidence" value="ECO:0007669"/>
    <property type="project" value="TreeGrafter"/>
</dbReference>
<sequence>MKKSTLPYPLLLSLCFLSGVSALIYEVVWIRIFSLTFGATIIAVAVVVSVFMAGLGLGSIYFGEKADKTANPVKLFGVLELGIGVYSLFLVFLFQTLPVLYKTIHAVFKSGFLSFPTMTLLAAMTIFIPTMFMGGTIPVLSKIYIRKYKDIGKGIGMLYGFNTLGSIIGVALTGFFLIRYFGQNITLFTAVALNLIIGAAALFFAKNSAQPSTATKKEKKPLTTPPYPSSILILSLIIAGITGFCSLAYEILWTRSLHIFLSNSTYSFTSVLVIFLAGITSGSFLFRRFLSEKKEMVMILIICQAGIAIYAIITGFFLNRIPGLLFLFRGILEIPLLRIIIPGLFLSFVIMFLPTLLMGISFPLICRIYTRNVQQLAKSIGWVYFMNTAGAILGSLGAAFVIIPCFGVIRGIILIAGLNLLTAVLLIIATAKKEKKTKYWLVPSSVLVIVTLIFFIGFSNQMVLPPSLFRSRMRSDKILYYKETRDGTVVVTEDEFTGIRACYVNNNAVCGTTYDALKVVKMLGHLPFIINPSARNVLIVGFGIGITASTVATHTPECLDCVEICPGVKEAAAFFTQFNHGIMHNPKINFIPADGRNFILLTDRKYDIISCDPTHPILGCNSLYTKEYFDLCKKHLSRDGVICQYLPLHKLSPEEFKILIKTFSSVFPHTTIWLAHSHAILVAADEEIIIDFSLLKERLKELNDPFLDDPYLLAVSIMLDEEAVQKYTKGAKINTDDRPYLEFFSGKTLKRENWHKNLLSLMRYRIDPKDVIKGIKDEVKIEHYLAGQYYFLNGLVYKNKGDLRKVIENFKTAILRNPENREIKLFLENELRALSHKNFY</sequence>
<dbReference type="InterPro" id="IPR001045">
    <property type="entry name" value="Spermi_synthase"/>
</dbReference>
<feature type="transmembrane region" description="Helical" evidence="6">
    <location>
        <begin position="409"/>
        <end position="428"/>
    </location>
</feature>
<keyword evidence="6" id="KW-1133">Transmembrane helix</keyword>
<accession>A0A9C9ELH1</accession>
<dbReference type="SUPFAM" id="SSF53335">
    <property type="entry name" value="S-adenosyl-L-methionine-dependent methyltransferases"/>
    <property type="match status" value="1"/>
</dbReference>
<feature type="repeat" description="TPR" evidence="4">
    <location>
        <begin position="787"/>
        <end position="820"/>
    </location>
</feature>
<dbReference type="InterPro" id="IPR036259">
    <property type="entry name" value="MFS_trans_sf"/>
</dbReference>
<keyword evidence="6" id="KW-0472">Membrane</keyword>
<dbReference type="EMBL" id="DRIG01000045">
    <property type="protein sequence ID" value="HEC78338.1"/>
    <property type="molecule type" value="Genomic_DNA"/>
</dbReference>
<organism evidence="8 9">
    <name type="scientific">candidate division WOR-3 bacterium</name>
    <dbReference type="NCBI Taxonomy" id="2052148"/>
    <lineage>
        <taxon>Bacteria</taxon>
        <taxon>Bacteria division WOR-3</taxon>
    </lineage>
</organism>
<dbReference type="PANTHER" id="PTHR11558">
    <property type="entry name" value="SPERMIDINE/SPERMINE SYNTHASE"/>
    <property type="match status" value="1"/>
</dbReference>
<keyword evidence="3 5" id="KW-0620">Polyamine biosynthesis</keyword>
<name>A0A9C9ELH1_UNCW3</name>
<dbReference type="InterPro" id="IPR029063">
    <property type="entry name" value="SAM-dependent_MTases_sf"/>
</dbReference>
<keyword evidence="4" id="KW-0802">TPR repeat</keyword>
<dbReference type="Pfam" id="PF01564">
    <property type="entry name" value="Spermine_synth"/>
    <property type="match status" value="1"/>
</dbReference>
<feature type="domain" description="PABS" evidence="7">
    <location>
        <begin position="462"/>
        <end position="697"/>
    </location>
</feature>
<dbReference type="NCBIfam" id="NF037959">
    <property type="entry name" value="MFS_SpdSyn"/>
    <property type="match status" value="2"/>
</dbReference>
<dbReference type="CDD" id="cd06174">
    <property type="entry name" value="MFS"/>
    <property type="match status" value="1"/>
</dbReference>
<feature type="active site" description="Proton acceptor" evidence="5">
    <location>
        <position position="612"/>
    </location>
</feature>
<dbReference type="CDD" id="cd02440">
    <property type="entry name" value="AdoMet_MTases"/>
    <property type="match status" value="1"/>
</dbReference>
<feature type="transmembrane region" description="Helical" evidence="6">
    <location>
        <begin position="265"/>
        <end position="286"/>
    </location>
</feature>
<feature type="transmembrane region" description="Helical" evidence="6">
    <location>
        <begin position="157"/>
        <end position="178"/>
    </location>
</feature>
<feature type="transmembrane region" description="Helical" evidence="6">
    <location>
        <begin position="382"/>
        <end position="403"/>
    </location>
</feature>
<evidence type="ECO:0000256" key="5">
    <source>
        <dbReference type="PROSITE-ProRule" id="PRU00354"/>
    </source>
</evidence>
<evidence type="ECO:0000313" key="8">
    <source>
        <dbReference type="EMBL" id="HEC78338.1"/>
    </source>
</evidence>
<comment type="caution">
    <text evidence="8">The sequence shown here is derived from an EMBL/GenBank/DDBJ whole genome shotgun (WGS) entry which is preliminary data.</text>
</comment>
<dbReference type="AlphaFoldDB" id="A0A9C9ELH1"/>
<feature type="transmembrane region" description="Helical" evidence="6">
    <location>
        <begin position="75"/>
        <end position="101"/>
    </location>
</feature>
<evidence type="ECO:0000259" key="7">
    <source>
        <dbReference type="PROSITE" id="PS51006"/>
    </source>
</evidence>
<dbReference type="InterPro" id="IPR030374">
    <property type="entry name" value="PABS"/>
</dbReference>
<dbReference type="GO" id="GO:0008295">
    <property type="term" value="P:spermidine biosynthetic process"/>
    <property type="evidence" value="ECO:0007669"/>
    <property type="project" value="TreeGrafter"/>
</dbReference>
<dbReference type="PROSITE" id="PS50005">
    <property type="entry name" value="TPR"/>
    <property type="match status" value="1"/>
</dbReference>
<evidence type="ECO:0000256" key="3">
    <source>
        <dbReference type="ARBA" id="ARBA00023115"/>
    </source>
</evidence>
<evidence type="ECO:0000256" key="6">
    <source>
        <dbReference type="SAM" id="Phobius"/>
    </source>
</evidence>
<comment type="similarity">
    <text evidence="1">Belongs to the spermidine/spermine synthase family.</text>
</comment>
<keyword evidence="6" id="KW-0812">Transmembrane</keyword>
<dbReference type="PROSITE" id="PS51006">
    <property type="entry name" value="PABS_2"/>
    <property type="match status" value="1"/>
</dbReference>
<keyword evidence="2 5" id="KW-0808">Transferase</keyword>
<reference evidence="8" key="1">
    <citation type="journal article" date="2020" name="mSystems">
        <title>Genome- and Community-Level Interaction Insights into Carbon Utilization and Element Cycling Functions of Hydrothermarchaeota in Hydrothermal Sediment.</title>
        <authorList>
            <person name="Zhou Z."/>
            <person name="Liu Y."/>
            <person name="Xu W."/>
            <person name="Pan J."/>
            <person name="Luo Z.H."/>
            <person name="Li M."/>
        </authorList>
    </citation>
    <scope>NUCLEOTIDE SEQUENCE</scope>
    <source>
        <strain evidence="8">HyVt-388</strain>
    </source>
</reference>